<reference evidence="1" key="1">
    <citation type="journal article" date="2015" name="Nature">
        <title>Complex archaea that bridge the gap between prokaryotes and eukaryotes.</title>
        <authorList>
            <person name="Spang A."/>
            <person name="Saw J.H."/>
            <person name="Jorgensen S.L."/>
            <person name="Zaremba-Niedzwiedzka K."/>
            <person name="Martijn J."/>
            <person name="Lind A.E."/>
            <person name="van Eijk R."/>
            <person name="Schleper C."/>
            <person name="Guy L."/>
            <person name="Ettema T.J."/>
        </authorList>
    </citation>
    <scope>NUCLEOTIDE SEQUENCE</scope>
</reference>
<name>A0A0F9EQ40_9ZZZZ</name>
<comment type="caution">
    <text evidence="1">The sequence shown here is derived from an EMBL/GenBank/DDBJ whole genome shotgun (WGS) entry which is preliminary data.</text>
</comment>
<organism evidence="1">
    <name type="scientific">marine sediment metagenome</name>
    <dbReference type="NCBI Taxonomy" id="412755"/>
    <lineage>
        <taxon>unclassified sequences</taxon>
        <taxon>metagenomes</taxon>
        <taxon>ecological metagenomes</taxon>
    </lineage>
</organism>
<evidence type="ECO:0000313" key="1">
    <source>
        <dbReference type="EMBL" id="KKL68356.1"/>
    </source>
</evidence>
<feature type="non-terminal residue" evidence="1">
    <location>
        <position position="1"/>
    </location>
</feature>
<sequence length="172" mass="19775">GYDRLSDRMNSLPDDPTNPALWRTEFKNKLLEDLERNLIVTDRGLIVRIGDKKFLGYTDDEQGDTSSTEPLTWLVYYLEGLMGEWAFISNATYREMRGRGPTMPLGRFGEGFMISRTQFEAEGWSAVSSFEEARHPFSGYAPLDIFTEALNEFRMKPFIERAIKAAKEGRKL</sequence>
<proteinExistence type="predicted"/>
<dbReference type="AlphaFoldDB" id="A0A0F9EQ40"/>
<gene>
    <name evidence="1" type="ORF">LCGC14_2125780</name>
</gene>
<accession>A0A0F9EQ40</accession>
<protein>
    <submittedName>
        <fullName evidence="1">Uncharacterized protein</fullName>
    </submittedName>
</protein>
<dbReference type="EMBL" id="LAZR01026557">
    <property type="protein sequence ID" value="KKL68356.1"/>
    <property type="molecule type" value="Genomic_DNA"/>
</dbReference>